<dbReference type="AlphaFoldDB" id="A0A835CFV7"/>
<comment type="caution">
    <text evidence="2">The sequence shown here is derived from an EMBL/GenBank/DDBJ whole genome shotgun (WGS) entry which is preliminary data.</text>
</comment>
<gene>
    <name evidence="2" type="ORF">G2W53_003584</name>
</gene>
<evidence type="ECO:0000313" key="3">
    <source>
        <dbReference type="Proteomes" id="UP000634136"/>
    </source>
</evidence>
<name>A0A835CFV7_9FABA</name>
<accession>A0A835CFV7</accession>
<evidence type="ECO:0000313" key="2">
    <source>
        <dbReference type="EMBL" id="KAF7841286.1"/>
    </source>
</evidence>
<sequence>MDSIKGDEGSLIFYEEDEVQAGAQSCRFGLMGSILPMRFNMEESGDSHDGRQSTCFKHREWRNGDDEREGVNLEVVEVESTNMVGVTFKRAIKTKKEHGLPNSIGLILGKRKDVERESQGEGSDNGGIMKRSRKGDDELTT</sequence>
<feature type="compositionally biased region" description="Basic and acidic residues" evidence="1">
    <location>
        <begin position="110"/>
        <end position="119"/>
    </location>
</feature>
<dbReference type="Proteomes" id="UP000634136">
    <property type="component" value="Unassembled WGS sequence"/>
</dbReference>
<keyword evidence="3" id="KW-1185">Reference proteome</keyword>
<feature type="region of interest" description="Disordered" evidence="1">
    <location>
        <begin position="109"/>
        <end position="141"/>
    </location>
</feature>
<evidence type="ECO:0000256" key="1">
    <source>
        <dbReference type="SAM" id="MobiDB-lite"/>
    </source>
</evidence>
<protein>
    <submittedName>
        <fullName evidence="2">Uncharacterized protein</fullName>
    </submittedName>
</protein>
<reference evidence="2" key="1">
    <citation type="submission" date="2020-09" db="EMBL/GenBank/DDBJ databases">
        <title>Genome-Enabled Discovery of Anthraquinone Biosynthesis in Senna tora.</title>
        <authorList>
            <person name="Kang S.-H."/>
            <person name="Pandey R.P."/>
            <person name="Lee C.-M."/>
            <person name="Sim J.-S."/>
            <person name="Jeong J.-T."/>
            <person name="Choi B.-S."/>
            <person name="Jung M."/>
            <person name="Ginzburg D."/>
            <person name="Zhao K."/>
            <person name="Won S.Y."/>
            <person name="Oh T.-J."/>
            <person name="Yu Y."/>
            <person name="Kim N.-H."/>
            <person name="Lee O.R."/>
            <person name="Lee T.-H."/>
            <person name="Bashyal P."/>
            <person name="Kim T.-S."/>
            <person name="Lee W.-H."/>
            <person name="Kawkins C."/>
            <person name="Kim C.-K."/>
            <person name="Kim J.S."/>
            <person name="Ahn B.O."/>
            <person name="Rhee S.Y."/>
            <person name="Sohng J.K."/>
        </authorList>
    </citation>
    <scope>NUCLEOTIDE SEQUENCE</scope>
    <source>
        <tissue evidence="2">Leaf</tissue>
    </source>
</reference>
<organism evidence="2 3">
    <name type="scientific">Senna tora</name>
    <dbReference type="NCBI Taxonomy" id="362788"/>
    <lineage>
        <taxon>Eukaryota</taxon>
        <taxon>Viridiplantae</taxon>
        <taxon>Streptophyta</taxon>
        <taxon>Embryophyta</taxon>
        <taxon>Tracheophyta</taxon>
        <taxon>Spermatophyta</taxon>
        <taxon>Magnoliopsida</taxon>
        <taxon>eudicotyledons</taxon>
        <taxon>Gunneridae</taxon>
        <taxon>Pentapetalae</taxon>
        <taxon>rosids</taxon>
        <taxon>fabids</taxon>
        <taxon>Fabales</taxon>
        <taxon>Fabaceae</taxon>
        <taxon>Caesalpinioideae</taxon>
        <taxon>Cassia clade</taxon>
        <taxon>Senna</taxon>
    </lineage>
</organism>
<proteinExistence type="predicted"/>
<dbReference type="EMBL" id="JAAIUW010000002">
    <property type="protein sequence ID" value="KAF7841286.1"/>
    <property type="molecule type" value="Genomic_DNA"/>
</dbReference>